<sequence>MIRKQYTEEFKEQIIKECQEVRNVALVARRHDISSNTIHNWIRKAQKRGSITPLPKSEEKRIREVENRLEAISKENNTLKKLLGEKELELAVL</sequence>
<organism evidence="2 3">
    <name type="scientific">Tepidanaerobacter acetatoxydans (strain DSM 21804 / JCM 16047 / Re1)</name>
    <dbReference type="NCBI Taxonomy" id="1209989"/>
    <lineage>
        <taxon>Bacteria</taxon>
        <taxon>Bacillati</taxon>
        <taxon>Bacillota</taxon>
        <taxon>Clostridia</taxon>
        <taxon>Thermosediminibacterales</taxon>
        <taxon>Tepidanaerobacteraceae</taxon>
        <taxon>Tepidanaerobacter</taxon>
    </lineage>
</organism>
<dbReference type="GO" id="GO:0004803">
    <property type="term" value="F:transposase activity"/>
    <property type="evidence" value="ECO:0007669"/>
    <property type="project" value="InterPro"/>
</dbReference>
<reference evidence="3" key="1">
    <citation type="journal article" date="2013" name="Genome Announc.">
        <title>First genome sequence of a syntrophic acetate-oxidizing bacterium, Tepidanaerobacter acetatoxydans strain Re1.</title>
        <authorList>
            <person name="Manzoor S."/>
            <person name="Bongcam-Rudloff E."/>
            <person name="Schnurer A."/>
            <person name="Muller B."/>
        </authorList>
    </citation>
    <scope>NUCLEOTIDE SEQUENCE [LARGE SCALE GENOMIC DNA]</scope>
    <source>
        <strain evidence="3">Re1</strain>
    </source>
</reference>
<keyword evidence="1" id="KW-0175">Coiled coil</keyword>
<accession>F4LXF7</accession>
<dbReference type="Gene3D" id="1.10.10.60">
    <property type="entry name" value="Homeodomain-like"/>
    <property type="match status" value="1"/>
</dbReference>
<dbReference type="Pfam" id="PF01527">
    <property type="entry name" value="HTH_Tnp_1"/>
    <property type="match status" value="1"/>
</dbReference>
<keyword evidence="3" id="KW-1185">Reference proteome</keyword>
<dbReference type="KEGG" id="tae:TepiRe1_0957"/>
<dbReference type="InterPro" id="IPR009057">
    <property type="entry name" value="Homeodomain-like_sf"/>
</dbReference>
<dbReference type="InterPro" id="IPR002514">
    <property type="entry name" value="Transposase_8"/>
</dbReference>
<dbReference type="eggNOG" id="COG2963">
    <property type="taxonomic scope" value="Bacteria"/>
</dbReference>
<evidence type="ECO:0000313" key="3">
    <source>
        <dbReference type="Proteomes" id="UP000010802"/>
    </source>
</evidence>
<dbReference type="EMBL" id="HF563609">
    <property type="protein sequence ID" value="CCP25678.1"/>
    <property type="molecule type" value="Genomic_DNA"/>
</dbReference>
<dbReference type="GO" id="GO:0006313">
    <property type="term" value="P:DNA transposition"/>
    <property type="evidence" value="ECO:0007669"/>
    <property type="project" value="InterPro"/>
</dbReference>
<feature type="coiled-coil region" evidence="1">
    <location>
        <begin position="62"/>
        <end position="89"/>
    </location>
</feature>
<dbReference type="KEGG" id="tep:TepRe1_0885"/>
<evidence type="ECO:0000313" key="2">
    <source>
        <dbReference type="EMBL" id="CCP25678.1"/>
    </source>
</evidence>
<protein>
    <submittedName>
        <fullName evidence="2">Transposase</fullName>
    </submittedName>
</protein>
<dbReference type="SUPFAM" id="SSF46689">
    <property type="entry name" value="Homeodomain-like"/>
    <property type="match status" value="1"/>
</dbReference>
<dbReference type="STRING" id="1209989.TepRe1_0885"/>
<proteinExistence type="predicted"/>
<dbReference type="PATRIC" id="fig|1209989.3.peg.1060"/>
<name>F4LXF7_TEPAE</name>
<dbReference type="Proteomes" id="UP000010802">
    <property type="component" value="Chromosome"/>
</dbReference>
<dbReference type="GO" id="GO:0003677">
    <property type="term" value="F:DNA binding"/>
    <property type="evidence" value="ECO:0007669"/>
    <property type="project" value="InterPro"/>
</dbReference>
<evidence type="ECO:0000256" key="1">
    <source>
        <dbReference type="SAM" id="Coils"/>
    </source>
</evidence>
<dbReference type="OrthoDB" id="1707197at2"/>
<accession>L0S1E8</accession>
<dbReference type="HOGENOM" id="CLU_175529_1_0_9"/>
<gene>
    <name evidence="2" type="ordered locus">TEPIRE1_0957</name>
</gene>
<dbReference type="AlphaFoldDB" id="F4LXF7"/>